<dbReference type="Proteomes" id="UP000799753">
    <property type="component" value="Unassembled WGS sequence"/>
</dbReference>
<keyword evidence="2" id="KW-1185">Reference proteome</keyword>
<evidence type="ECO:0000313" key="2">
    <source>
        <dbReference type="Proteomes" id="UP000799753"/>
    </source>
</evidence>
<proteinExistence type="predicted"/>
<accession>A0A6A6S545</accession>
<dbReference type="EMBL" id="MU006781">
    <property type="protein sequence ID" value="KAF2642407.1"/>
    <property type="molecule type" value="Genomic_DNA"/>
</dbReference>
<dbReference type="AlphaFoldDB" id="A0A6A6S545"/>
<protein>
    <submittedName>
        <fullName evidence="1">Uncharacterized protein</fullName>
    </submittedName>
</protein>
<sequence>MAQPNLNIMTAYSAPPVLMRVGPSEEEEKLFYVHAPIPAHHSSYFTERFLIIDLKTAVMGEISQLLDGRYFMIETDVLNYGLISLAYENLPETCTLVSLLIDVFHARWYPHINEHGLEDRDRYGDFGSLPPGFLQMVMSKFVYERSARAREVTVDFSSKRYKERELDV</sequence>
<dbReference type="OrthoDB" id="194443at2759"/>
<organism evidence="1 2">
    <name type="scientific">Massarina eburnea CBS 473.64</name>
    <dbReference type="NCBI Taxonomy" id="1395130"/>
    <lineage>
        <taxon>Eukaryota</taxon>
        <taxon>Fungi</taxon>
        <taxon>Dikarya</taxon>
        <taxon>Ascomycota</taxon>
        <taxon>Pezizomycotina</taxon>
        <taxon>Dothideomycetes</taxon>
        <taxon>Pleosporomycetidae</taxon>
        <taxon>Pleosporales</taxon>
        <taxon>Massarineae</taxon>
        <taxon>Massarinaceae</taxon>
        <taxon>Massarina</taxon>
    </lineage>
</organism>
<evidence type="ECO:0000313" key="1">
    <source>
        <dbReference type="EMBL" id="KAF2642407.1"/>
    </source>
</evidence>
<name>A0A6A6S545_9PLEO</name>
<gene>
    <name evidence="1" type="ORF">P280DRAFT_516194</name>
</gene>
<reference evidence="1" key="1">
    <citation type="journal article" date="2020" name="Stud. Mycol.">
        <title>101 Dothideomycetes genomes: a test case for predicting lifestyles and emergence of pathogens.</title>
        <authorList>
            <person name="Haridas S."/>
            <person name="Albert R."/>
            <person name="Binder M."/>
            <person name="Bloem J."/>
            <person name="Labutti K."/>
            <person name="Salamov A."/>
            <person name="Andreopoulos B."/>
            <person name="Baker S."/>
            <person name="Barry K."/>
            <person name="Bills G."/>
            <person name="Bluhm B."/>
            <person name="Cannon C."/>
            <person name="Castanera R."/>
            <person name="Culley D."/>
            <person name="Daum C."/>
            <person name="Ezra D."/>
            <person name="Gonzalez J."/>
            <person name="Henrissat B."/>
            <person name="Kuo A."/>
            <person name="Liang C."/>
            <person name="Lipzen A."/>
            <person name="Lutzoni F."/>
            <person name="Magnuson J."/>
            <person name="Mondo S."/>
            <person name="Nolan M."/>
            <person name="Ohm R."/>
            <person name="Pangilinan J."/>
            <person name="Park H.-J."/>
            <person name="Ramirez L."/>
            <person name="Alfaro M."/>
            <person name="Sun H."/>
            <person name="Tritt A."/>
            <person name="Yoshinaga Y."/>
            <person name="Zwiers L.-H."/>
            <person name="Turgeon B."/>
            <person name="Goodwin S."/>
            <person name="Spatafora J."/>
            <person name="Crous P."/>
            <person name="Grigoriev I."/>
        </authorList>
    </citation>
    <scope>NUCLEOTIDE SEQUENCE</scope>
    <source>
        <strain evidence="1">CBS 473.64</strain>
    </source>
</reference>